<organism evidence="2 3">
    <name type="scientific">Candidatus Pedobacter colombiensis</name>
    <dbReference type="NCBI Taxonomy" id="3121371"/>
    <lineage>
        <taxon>Bacteria</taxon>
        <taxon>Pseudomonadati</taxon>
        <taxon>Bacteroidota</taxon>
        <taxon>Sphingobacteriia</taxon>
        <taxon>Sphingobacteriales</taxon>
        <taxon>Sphingobacteriaceae</taxon>
        <taxon>Pedobacter</taxon>
    </lineage>
</organism>
<name>A0AAJ5W3N5_9SPHI</name>
<dbReference type="AlphaFoldDB" id="A0AAJ5W3N5"/>
<proteinExistence type="predicted"/>
<evidence type="ECO:0000313" key="3">
    <source>
        <dbReference type="Proteomes" id="UP001214530"/>
    </source>
</evidence>
<gene>
    <name evidence="2" type="ORF">P0Y49_11750</name>
</gene>
<feature type="compositionally biased region" description="Basic and acidic residues" evidence="1">
    <location>
        <begin position="149"/>
        <end position="183"/>
    </location>
</feature>
<sequence>MKKLVVLGILGIIGWLPFKADAQVRISVNIGSQPLWGPVGYDYVDYYYLPDIECYYNVPKRQFIYMDRNRWIFSTSLPSRYRGYDLYGGYKVVVNGRDPYRNFDRDRVAYARYRQVRGQQVIRYSNDSRYYVVKGHPHGMPPGQAKKYYSRDNDRGHGKWDRGGDRGRNNHEGRGNDHGRGRH</sequence>
<evidence type="ECO:0000256" key="1">
    <source>
        <dbReference type="SAM" id="MobiDB-lite"/>
    </source>
</evidence>
<dbReference type="EMBL" id="CP119313">
    <property type="protein sequence ID" value="WEK17469.1"/>
    <property type="molecule type" value="Genomic_DNA"/>
</dbReference>
<accession>A0AAJ5W3N5</accession>
<dbReference type="Proteomes" id="UP001214530">
    <property type="component" value="Chromosome"/>
</dbReference>
<evidence type="ECO:0000313" key="2">
    <source>
        <dbReference type="EMBL" id="WEK17469.1"/>
    </source>
</evidence>
<reference evidence="2" key="1">
    <citation type="submission" date="2023-03" db="EMBL/GenBank/DDBJ databases">
        <title>Andean soil-derived lignocellulolytic bacterial consortium as a source of novel taxa and putative plastic-active enzymes.</title>
        <authorList>
            <person name="Diaz-Garcia L."/>
            <person name="Chuvochina M."/>
            <person name="Feuerriegel G."/>
            <person name="Bunk B."/>
            <person name="Sproer C."/>
            <person name="Streit W.R."/>
            <person name="Rodriguez L.M."/>
            <person name="Overmann J."/>
            <person name="Jimenez D.J."/>
        </authorList>
    </citation>
    <scope>NUCLEOTIDE SEQUENCE</scope>
    <source>
        <strain evidence="2">MAG 3858</strain>
    </source>
</reference>
<protein>
    <submittedName>
        <fullName evidence="2">Uncharacterized protein</fullName>
    </submittedName>
</protein>
<feature type="region of interest" description="Disordered" evidence="1">
    <location>
        <begin position="135"/>
        <end position="183"/>
    </location>
</feature>